<dbReference type="Pfam" id="PF14178">
    <property type="entry name" value="YppF"/>
    <property type="match status" value="1"/>
</dbReference>
<dbReference type="eggNOG" id="ENOG5033HP5">
    <property type="taxonomic scope" value="Bacteria"/>
</dbReference>
<proteinExistence type="predicted"/>
<keyword evidence="2" id="KW-1185">Reference proteome</keyword>
<gene>
    <name evidence="1" type="ORF">N783_05270</name>
</gene>
<comment type="caution">
    <text evidence="1">The sequence shown here is derived from an EMBL/GenBank/DDBJ whole genome shotgun (WGS) entry which is preliminary data.</text>
</comment>
<accession>A0A0A5HHU8</accession>
<dbReference type="Proteomes" id="UP000030403">
    <property type="component" value="Unassembled WGS sequence"/>
</dbReference>
<organism evidence="1 2">
    <name type="scientific">Pontibacillus marinus BH030004 = DSM 16465</name>
    <dbReference type="NCBI Taxonomy" id="1385511"/>
    <lineage>
        <taxon>Bacteria</taxon>
        <taxon>Bacillati</taxon>
        <taxon>Bacillota</taxon>
        <taxon>Bacilli</taxon>
        <taxon>Bacillales</taxon>
        <taxon>Bacillaceae</taxon>
        <taxon>Pontibacillus</taxon>
    </lineage>
</organism>
<dbReference type="AlphaFoldDB" id="A0A0A5HHU8"/>
<evidence type="ECO:0000313" key="2">
    <source>
        <dbReference type="Proteomes" id="UP000030403"/>
    </source>
</evidence>
<evidence type="ECO:0000313" key="1">
    <source>
        <dbReference type="EMBL" id="KGX83237.1"/>
    </source>
</evidence>
<dbReference type="EMBL" id="AVPF01000131">
    <property type="protein sequence ID" value="KGX83237.1"/>
    <property type="molecule type" value="Genomic_DNA"/>
</dbReference>
<dbReference type="RefSeq" id="WP_027448118.1">
    <property type="nucleotide sequence ID" value="NZ_AVPF01000131.1"/>
</dbReference>
<reference evidence="1 2" key="1">
    <citation type="submission" date="2013-08" db="EMBL/GenBank/DDBJ databases">
        <authorList>
            <person name="Huang J."/>
            <person name="Wang G."/>
        </authorList>
    </citation>
    <scope>NUCLEOTIDE SEQUENCE [LARGE SCALE GENOMIC DNA]</scope>
    <source>
        <strain evidence="1 2">BH030004</strain>
    </source>
</reference>
<evidence type="ECO:0008006" key="3">
    <source>
        <dbReference type="Google" id="ProtNLM"/>
    </source>
</evidence>
<protein>
    <recommendedName>
        <fullName evidence="3">YppF-like protein</fullName>
    </recommendedName>
</protein>
<name>A0A0A5HHU8_9BACI</name>
<dbReference type="InterPro" id="IPR025553">
    <property type="entry name" value="YppF"/>
</dbReference>
<sequence length="64" mass="7490">MHLNELIQAYEREKQEAPETADQLLDFCQKQYVNGSLSSQSYRELFQQLHQEGAESPHKEIEPV</sequence>
<dbReference type="STRING" id="1385511.GCA_000425225_00681"/>